<dbReference type="Proteomes" id="UP001529235">
    <property type="component" value="Unassembled WGS sequence"/>
</dbReference>
<gene>
    <name evidence="1" type="ORF">QPL79_03320</name>
</gene>
<evidence type="ECO:0000313" key="1">
    <source>
        <dbReference type="EMBL" id="MDK6028392.1"/>
    </source>
</evidence>
<protein>
    <submittedName>
        <fullName evidence="1">Uncharacterized protein</fullName>
    </submittedName>
</protein>
<comment type="caution">
    <text evidence="1">The sequence shown here is derived from an EMBL/GenBank/DDBJ whole genome shotgun (WGS) entry which is preliminary data.</text>
</comment>
<reference evidence="1 2" key="1">
    <citation type="submission" date="2023-05" db="EMBL/GenBank/DDBJ databases">
        <title>A new hyperthermophilic archaea 'Ignisphaera cupida' sp. nov. and description of the family 'Ignisphaeraceae' fam. nov.</title>
        <authorList>
            <person name="Podosokorskaya O.A."/>
            <person name="Elcheninov A.G."/>
            <person name="Klukina A."/>
            <person name="Merkel A.Y."/>
        </authorList>
    </citation>
    <scope>NUCLEOTIDE SEQUENCE [LARGE SCALE GENOMIC DNA]</scope>
    <source>
        <strain evidence="1 2">4213-co</strain>
    </source>
</reference>
<organism evidence="1 2">
    <name type="scientific">Ignisphaera cupida</name>
    <dbReference type="NCBI Taxonomy" id="3050454"/>
    <lineage>
        <taxon>Archaea</taxon>
        <taxon>Thermoproteota</taxon>
        <taxon>Thermoprotei</taxon>
        <taxon>Desulfurococcales</taxon>
        <taxon>Desulfurococcaceae</taxon>
        <taxon>Ignisphaera</taxon>
    </lineage>
</organism>
<dbReference type="AlphaFoldDB" id="A0ABD4Z5V9"/>
<proteinExistence type="predicted"/>
<evidence type="ECO:0000313" key="2">
    <source>
        <dbReference type="Proteomes" id="UP001529235"/>
    </source>
</evidence>
<dbReference type="RefSeq" id="WP_285273357.1">
    <property type="nucleotide sequence ID" value="NZ_JASNVW010000001.1"/>
</dbReference>
<dbReference type="EMBL" id="JASNVW010000001">
    <property type="protein sequence ID" value="MDK6028392.1"/>
    <property type="molecule type" value="Genomic_DNA"/>
</dbReference>
<name>A0ABD4Z5V9_9CREN</name>
<sequence>MFQSNKFRISKESKNISDLVSEAAELYNSYRGKEAHIEILKSDDNEVWALFKGHFCYTCGVNDWIEDFKYTLEDVGIEADLDKILEPEDSESSWRIGVFKIKEVKPLDRRTR</sequence>
<accession>A0ABD4Z5V9</accession>
<keyword evidence="2" id="KW-1185">Reference proteome</keyword>